<reference evidence="1" key="1">
    <citation type="submission" date="2014-11" db="EMBL/GenBank/DDBJ databases">
        <authorList>
            <person name="Amaro Gonzalez C."/>
        </authorList>
    </citation>
    <scope>NUCLEOTIDE SEQUENCE</scope>
</reference>
<organism evidence="1">
    <name type="scientific">Anguilla anguilla</name>
    <name type="common">European freshwater eel</name>
    <name type="synonym">Muraena anguilla</name>
    <dbReference type="NCBI Taxonomy" id="7936"/>
    <lineage>
        <taxon>Eukaryota</taxon>
        <taxon>Metazoa</taxon>
        <taxon>Chordata</taxon>
        <taxon>Craniata</taxon>
        <taxon>Vertebrata</taxon>
        <taxon>Euteleostomi</taxon>
        <taxon>Actinopterygii</taxon>
        <taxon>Neopterygii</taxon>
        <taxon>Teleostei</taxon>
        <taxon>Anguilliformes</taxon>
        <taxon>Anguillidae</taxon>
        <taxon>Anguilla</taxon>
    </lineage>
</organism>
<protein>
    <submittedName>
        <fullName evidence="1">Uncharacterized protein</fullName>
    </submittedName>
</protein>
<proteinExistence type="predicted"/>
<sequence>MYVMIHVQVRNSGTAKPLTGPLQ</sequence>
<accession>A0A0E9SK09</accession>
<reference evidence="1" key="2">
    <citation type="journal article" date="2015" name="Fish Shellfish Immunol.">
        <title>Early steps in the European eel (Anguilla anguilla)-Vibrio vulnificus interaction in the gills: Role of the RtxA13 toxin.</title>
        <authorList>
            <person name="Callol A."/>
            <person name="Pajuelo D."/>
            <person name="Ebbesson L."/>
            <person name="Teles M."/>
            <person name="MacKenzie S."/>
            <person name="Amaro C."/>
        </authorList>
    </citation>
    <scope>NUCLEOTIDE SEQUENCE</scope>
</reference>
<dbReference type="EMBL" id="GBXM01066926">
    <property type="protein sequence ID" value="JAH41651.1"/>
    <property type="molecule type" value="Transcribed_RNA"/>
</dbReference>
<dbReference type="AlphaFoldDB" id="A0A0E9SK09"/>
<evidence type="ECO:0000313" key="1">
    <source>
        <dbReference type="EMBL" id="JAH41651.1"/>
    </source>
</evidence>
<name>A0A0E9SK09_ANGAN</name>